<evidence type="ECO:0000313" key="2">
    <source>
        <dbReference type="Proteomes" id="UP000275267"/>
    </source>
</evidence>
<reference evidence="2" key="1">
    <citation type="journal article" date="2019" name="Nat. Commun.">
        <title>The genome of broomcorn millet.</title>
        <authorList>
            <person name="Zou C."/>
            <person name="Miki D."/>
            <person name="Li D."/>
            <person name="Tang Q."/>
            <person name="Xiao L."/>
            <person name="Rajput S."/>
            <person name="Deng P."/>
            <person name="Jia W."/>
            <person name="Huang R."/>
            <person name="Zhang M."/>
            <person name="Sun Y."/>
            <person name="Hu J."/>
            <person name="Fu X."/>
            <person name="Schnable P.S."/>
            <person name="Li F."/>
            <person name="Zhang H."/>
            <person name="Feng B."/>
            <person name="Zhu X."/>
            <person name="Liu R."/>
            <person name="Schnable J.C."/>
            <person name="Zhu J.-K."/>
            <person name="Zhang H."/>
        </authorList>
    </citation>
    <scope>NUCLEOTIDE SEQUENCE [LARGE SCALE GENOMIC DNA]</scope>
</reference>
<dbReference type="EMBL" id="PQIB02000008">
    <property type="protein sequence ID" value="RLN03802.1"/>
    <property type="molecule type" value="Genomic_DNA"/>
</dbReference>
<dbReference type="PANTHER" id="PTHR34835:SF83">
    <property type="entry name" value="OS09G0105200 PROTEIN"/>
    <property type="match status" value="1"/>
</dbReference>
<sequence length="294" mass="33852">MSDEEKRKSRGKQAMDECHTIKKQPDKNLRKKGSARRLILINTTLEDHQEKTIQRVGFGGLLLVQCWSVSEKLSFWIIKRFDATRSELVIPHRGIIKVDDHAVHKIFGISMGEEHIDYAKNSFADTFEEFYKVFNHENDQKAPSFTEAENWLLGKGKRSDTLWLRYWLEFAISSLLCPTSSTTLCVRAFHAIADSTKITKYNWCRLIVERLIKGITEFNNGGRKSLSGCLLFLTVRCIIILYLDALDTGDLVDQTVKLKPEYQRKSPYVLIQPQMIDEFVSSNMSAGSITMEYK</sequence>
<proteinExistence type="predicted"/>
<keyword evidence="2" id="KW-1185">Reference proteome</keyword>
<dbReference type="STRING" id="4540.A0A3L6RI94"/>
<dbReference type="Proteomes" id="UP000275267">
    <property type="component" value="Unassembled WGS sequence"/>
</dbReference>
<evidence type="ECO:0000313" key="1">
    <source>
        <dbReference type="EMBL" id="RLN03802.1"/>
    </source>
</evidence>
<comment type="caution">
    <text evidence="1">The sequence shown here is derived from an EMBL/GenBank/DDBJ whole genome shotgun (WGS) entry which is preliminary data.</text>
</comment>
<dbReference type="PANTHER" id="PTHR34835">
    <property type="entry name" value="OS07G0283600 PROTEIN-RELATED"/>
    <property type="match status" value="1"/>
</dbReference>
<evidence type="ECO:0008006" key="3">
    <source>
        <dbReference type="Google" id="ProtNLM"/>
    </source>
</evidence>
<protein>
    <recommendedName>
        <fullName evidence="3">Aminotransferase-like plant mobile domain-containing protein</fullName>
    </recommendedName>
</protein>
<name>A0A3L6RI94_PANMI</name>
<dbReference type="AlphaFoldDB" id="A0A3L6RI94"/>
<gene>
    <name evidence="1" type="ORF">C2845_PM13G04180</name>
</gene>
<organism evidence="1 2">
    <name type="scientific">Panicum miliaceum</name>
    <name type="common">Proso millet</name>
    <name type="synonym">Broomcorn millet</name>
    <dbReference type="NCBI Taxonomy" id="4540"/>
    <lineage>
        <taxon>Eukaryota</taxon>
        <taxon>Viridiplantae</taxon>
        <taxon>Streptophyta</taxon>
        <taxon>Embryophyta</taxon>
        <taxon>Tracheophyta</taxon>
        <taxon>Spermatophyta</taxon>
        <taxon>Magnoliopsida</taxon>
        <taxon>Liliopsida</taxon>
        <taxon>Poales</taxon>
        <taxon>Poaceae</taxon>
        <taxon>PACMAD clade</taxon>
        <taxon>Panicoideae</taxon>
        <taxon>Panicodae</taxon>
        <taxon>Paniceae</taxon>
        <taxon>Panicinae</taxon>
        <taxon>Panicum</taxon>
        <taxon>Panicum sect. Panicum</taxon>
    </lineage>
</organism>
<dbReference type="OrthoDB" id="669288at2759"/>
<accession>A0A3L6RI94</accession>